<dbReference type="Proteomes" id="UP000789704">
    <property type="component" value="Unassembled WGS sequence"/>
</dbReference>
<dbReference type="AlphaFoldDB" id="A0A9N8RYM5"/>
<organism evidence="2 3">
    <name type="scientific">Paraburkholderia saeva</name>
    <dbReference type="NCBI Taxonomy" id="2777537"/>
    <lineage>
        <taxon>Bacteria</taxon>
        <taxon>Pseudomonadati</taxon>
        <taxon>Pseudomonadota</taxon>
        <taxon>Betaproteobacteria</taxon>
        <taxon>Burkholderiales</taxon>
        <taxon>Burkholderiaceae</taxon>
        <taxon>Paraburkholderia</taxon>
    </lineage>
</organism>
<feature type="region of interest" description="Disordered" evidence="1">
    <location>
        <begin position="1"/>
        <end position="109"/>
    </location>
</feature>
<evidence type="ECO:0000256" key="1">
    <source>
        <dbReference type="SAM" id="MobiDB-lite"/>
    </source>
</evidence>
<accession>A0A9N8RYM5</accession>
<comment type="caution">
    <text evidence="2">The sequence shown here is derived from an EMBL/GenBank/DDBJ whole genome shotgun (WGS) entry which is preliminary data.</text>
</comment>
<name>A0A9N8RYM5_9BURK</name>
<gene>
    <name evidence="2" type="ORF">LMG31841_03331</name>
</gene>
<dbReference type="EMBL" id="CAJQZC010000005">
    <property type="protein sequence ID" value="CAG4904282.1"/>
    <property type="molecule type" value="Genomic_DNA"/>
</dbReference>
<protein>
    <submittedName>
        <fullName evidence="2">Uncharacterized protein</fullName>
    </submittedName>
</protein>
<feature type="compositionally biased region" description="Basic and acidic residues" evidence="1">
    <location>
        <begin position="12"/>
        <end position="21"/>
    </location>
</feature>
<feature type="compositionally biased region" description="Basic and acidic residues" evidence="1">
    <location>
        <begin position="41"/>
        <end position="78"/>
    </location>
</feature>
<evidence type="ECO:0000313" key="2">
    <source>
        <dbReference type="EMBL" id="CAG4904282.1"/>
    </source>
</evidence>
<sequence>MKTSPQPSTTAHGRETSRKSGQDSSTGHASPPTDDNVPLPHEADQDPGGHHDQEPHRVGKQAHHDVEHGLEDTDRRGGDAYQQRTQNESNANRNSASKPKSGRANGIER</sequence>
<feature type="compositionally biased region" description="Polar residues" evidence="1">
    <location>
        <begin position="82"/>
        <end position="98"/>
    </location>
</feature>
<evidence type="ECO:0000313" key="3">
    <source>
        <dbReference type="Proteomes" id="UP000789704"/>
    </source>
</evidence>
<proteinExistence type="predicted"/>
<keyword evidence="3" id="KW-1185">Reference proteome</keyword>
<feature type="compositionally biased region" description="Polar residues" evidence="1">
    <location>
        <begin position="1"/>
        <end position="11"/>
    </location>
</feature>
<reference evidence="2" key="1">
    <citation type="submission" date="2021-04" db="EMBL/GenBank/DDBJ databases">
        <authorList>
            <person name="Vanwijnsberghe S."/>
        </authorList>
    </citation>
    <scope>NUCLEOTIDE SEQUENCE</scope>
    <source>
        <strain evidence="2">LMG 31841</strain>
    </source>
</reference>
<dbReference type="RefSeq" id="WP_228878700.1">
    <property type="nucleotide sequence ID" value="NZ_CAJQYZ010000005.1"/>
</dbReference>